<accession>A0A099J8Y2</accession>
<dbReference type="AlphaFoldDB" id="A0A099J8Y2"/>
<dbReference type="Proteomes" id="UP000029864">
    <property type="component" value="Unassembled WGS sequence"/>
</dbReference>
<dbReference type="EMBL" id="JPXF01000037">
    <property type="protein sequence ID" value="KGJ74879.1"/>
    <property type="molecule type" value="Genomic_DNA"/>
</dbReference>
<protein>
    <recommendedName>
        <fullName evidence="5">AB hydrolase-1 domain-containing protein</fullName>
    </recommendedName>
</protein>
<evidence type="ECO:0000313" key="3">
    <source>
        <dbReference type="Proteomes" id="UP000029864"/>
    </source>
</evidence>
<proteinExistence type="predicted"/>
<evidence type="ECO:0000313" key="4">
    <source>
        <dbReference type="Proteomes" id="UP000561726"/>
    </source>
</evidence>
<dbReference type="EMBL" id="JACHBQ010000001">
    <property type="protein sequence ID" value="MBB5640618.1"/>
    <property type="molecule type" value="Genomic_DNA"/>
</dbReference>
<dbReference type="eggNOG" id="COG0596">
    <property type="taxonomic scope" value="Bacteria"/>
</dbReference>
<comment type="caution">
    <text evidence="1">The sequence shown here is derived from an EMBL/GenBank/DDBJ whole genome shotgun (WGS) entry which is preliminary data.</text>
</comment>
<evidence type="ECO:0000313" key="2">
    <source>
        <dbReference type="EMBL" id="MBB5640618.1"/>
    </source>
</evidence>
<keyword evidence="3" id="KW-1185">Reference proteome</keyword>
<organism evidence="1 3">
    <name type="scientific">Cryobacterium roopkundense</name>
    <dbReference type="NCBI Taxonomy" id="1001240"/>
    <lineage>
        <taxon>Bacteria</taxon>
        <taxon>Bacillati</taxon>
        <taxon>Actinomycetota</taxon>
        <taxon>Actinomycetes</taxon>
        <taxon>Micrococcales</taxon>
        <taxon>Microbacteriaceae</taxon>
        <taxon>Cryobacterium</taxon>
    </lineage>
</organism>
<sequence>MGRVAALGSAAARVGVAQVIGLLGFDYDTLPPRAREKVRAGSATADYVRSYLDEFVQGGASGAEAASLDDFGSKPLVVLTAGVGGDPVHSAAQEHLASLSSNSVHRVIDGASHAALILKEEYAASTTQAILEVVESLRNGIPLN</sequence>
<reference evidence="2 4" key="2">
    <citation type="submission" date="2020-08" db="EMBL/GenBank/DDBJ databases">
        <title>Sequencing the genomes of 1000 actinobacteria strains.</title>
        <authorList>
            <person name="Klenk H.-P."/>
        </authorList>
    </citation>
    <scope>NUCLEOTIDE SEQUENCE [LARGE SCALE GENOMIC DNA]</scope>
    <source>
        <strain evidence="2 4">DSM 21065</strain>
    </source>
</reference>
<reference evidence="1 3" key="1">
    <citation type="submission" date="2014-08" db="EMBL/GenBank/DDBJ databases">
        <authorList>
            <person name="Sisinthy S."/>
        </authorList>
    </citation>
    <scope>NUCLEOTIDE SEQUENCE [LARGE SCALE GENOMIC DNA]</scope>
    <source>
        <strain evidence="1 3">RuG17</strain>
    </source>
</reference>
<dbReference type="RefSeq" id="WP_035836605.1">
    <property type="nucleotide sequence ID" value="NZ_JACHBQ010000001.1"/>
</dbReference>
<evidence type="ECO:0000313" key="1">
    <source>
        <dbReference type="EMBL" id="KGJ74879.1"/>
    </source>
</evidence>
<dbReference type="STRING" id="1001240.GY21_10120"/>
<dbReference type="Proteomes" id="UP000561726">
    <property type="component" value="Unassembled WGS sequence"/>
</dbReference>
<name>A0A099J8Y2_9MICO</name>
<evidence type="ECO:0008006" key="5">
    <source>
        <dbReference type="Google" id="ProtNLM"/>
    </source>
</evidence>
<gene>
    <name evidence="2" type="ORF">BJ997_001166</name>
    <name evidence="1" type="ORF">GY21_10120</name>
</gene>